<dbReference type="Gene3D" id="1.20.5.500">
    <property type="entry name" value="Single helix bin"/>
    <property type="match status" value="1"/>
</dbReference>
<keyword evidence="1" id="KW-0403">Intermediate filament</keyword>
<evidence type="ECO:0000256" key="2">
    <source>
        <dbReference type="ARBA" id="ARBA00023054"/>
    </source>
</evidence>
<dbReference type="OrthoDB" id="2441647at2759"/>
<evidence type="ECO:0000313" key="6">
    <source>
        <dbReference type="Proteomes" id="UP001046870"/>
    </source>
</evidence>
<evidence type="ECO:0000259" key="4">
    <source>
        <dbReference type="PROSITE" id="PS51842"/>
    </source>
</evidence>
<feature type="coiled-coil region" evidence="3">
    <location>
        <begin position="247"/>
        <end position="367"/>
    </location>
</feature>
<reference evidence="5" key="1">
    <citation type="submission" date="2021-01" db="EMBL/GenBank/DDBJ databases">
        <authorList>
            <person name="Zahm M."/>
            <person name="Roques C."/>
            <person name="Cabau C."/>
            <person name="Klopp C."/>
            <person name="Donnadieu C."/>
            <person name="Jouanno E."/>
            <person name="Lampietro C."/>
            <person name="Louis A."/>
            <person name="Herpin A."/>
            <person name="Echchiki A."/>
            <person name="Berthelot C."/>
            <person name="Parey E."/>
            <person name="Roest-Crollius H."/>
            <person name="Braasch I."/>
            <person name="Postlethwait J."/>
            <person name="Bobe J."/>
            <person name="Montfort J."/>
            <person name="Bouchez O."/>
            <person name="Begum T."/>
            <person name="Mejri S."/>
            <person name="Adams A."/>
            <person name="Chen W.-J."/>
            <person name="Guiguen Y."/>
        </authorList>
    </citation>
    <scope>NUCLEOTIDE SEQUENCE</scope>
    <source>
        <strain evidence="5">YG-15Mar2019-1</strain>
        <tissue evidence="5">Brain</tissue>
    </source>
</reference>
<dbReference type="GO" id="GO:0005198">
    <property type="term" value="F:structural molecule activity"/>
    <property type="evidence" value="ECO:0007669"/>
    <property type="project" value="InterPro"/>
</dbReference>
<dbReference type="EMBL" id="JAFDVH010000001">
    <property type="protein sequence ID" value="KAG7492428.1"/>
    <property type="molecule type" value="Genomic_DNA"/>
</dbReference>
<comment type="caution">
    <text evidence="5">The sequence shown here is derived from an EMBL/GenBank/DDBJ whole genome shotgun (WGS) entry which is preliminary data.</text>
</comment>
<proteinExistence type="predicted"/>
<evidence type="ECO:0000256" key="3">
    <source>
        <dbReference type="SAM" id="Coils"/>
    </source>
</evidence>
<keyword evidence="6" id="KW-1185">Reference proteome</keyword>
<feature type="coiled-coil region" evidence="3">
    <location>
        <begin position="89"/>
        <end position="123"/>
    </location>
</feature>
<sequence>MSVKVSRSTTFSTRSGGFSSGSLLGSGFSSSSGNYLGQRESYSSTSSRAASVYGGEGSYGTRISRSVSSFSMAAPNSEFSLSANEKLTMQNLNDRLATYLEKVRSLEVANRKLELQIQEFFEKRSPVSAKDLTGYFATIAELRKKISESYLGQAQITLKVDNARLAAEDFRIKYESEMNMRKMAEADVARMRKVLDELTMTRSDLEMQLEGLKEELIFLKKSHEEDVQVLRAQQSGAVNVEMDCAGSADLVKELQDMREQYEAQIERNRKEAEIWFQGKVEGLNCQMTTSTKDIKVSQTELTDLKRSYQNLEIELQGLYTQKSHLEKSMADVTERYSLQLSQLQLRINSMEAELQQLTMSIQQQASEYSLLLDIKMRLELEIAEYRRLLDGDAVSTSVVSTNISTTSMKKEVLVKETVEEVEEHNPHVQRRVRVIVEEMVNGEVVSRSEEENIQDVTKP</sequence>
<gene>
    <name evidence="5" type="ORF">MATL_G00014400</name>
</gene>
<dbReference type="FunFam" id="1.20.5.170:FF:000002">
    <property type="entry name" value="Type I keratin KA11"/>
    <property type="match status" value="1"/>
</dbReference>
<dbReference type="GO" id="GO:0005882">
    <property type="term" value="C:intermediate filament"/>
    <property type="evidence" value="ECO:0007669"/>
    <property type="project" value="UniProtKB-KW"/>
</dbReference>
<protein>
    <recommendedName>
        <fullName evidence="4">IF rod domain-containing protein</fullName>
    </recommendedName>
</protein>
<feature type="domain" description="IF rod" evidence="4">
    <location>
        <begin position="85"/>
        <end position="396"/>
    </location>
</feature>
<dbReference type="InterPro" id="IPR039008">
    <property type="entry name" value="IF_rod_dom"/>
</dbReference>
<dbReference type="PROSITE" id="PS51842">
    <property type="entry name" value="IF_ROD_2"/>
    <property type="match status" value="1"/>
</dbReference>
<organism evidence="5 6">
    <name type="scientific">Megalops atlanticus</name>
    <name type="common">Tarpon</name>
    <name type="synonym">Clupea gigantea</name>
    <dbReference type="NCBI Taxonomy" id="7932"/>
    <lineage>
        <taxon>Eukaryota</taxon>
        <taxon>Metazoa</taxon>
        <taxon>Chordata</taxon>
        <taxon>Craniata</taxon>
        <taxon>Vertebrata</taxon>
        <taxon>Euteleostomi</taxon>
        <taxon>Actinopterygii</taxon>
        <taxon>Neopterygii</taxon>
        <taxon>Teleostei</taxon>
        <taxon>Elopiformes</taxon>
        <taxon>Megalopidae</taxon>
        <taxon>Megalops</taxon>
    </lineage>
</organism>
<dbReference type="SUPFAM" id="SSF64593">
    <property type="entry name" value="Intermediate filament protein, coiled coil region"/>
    <property type="match status" value="2"/>
</dbReference>
<name>A0A9D3TLK0_MEGAT</name>
<dbReference type="Gene3D" id="1.20.5.1160">
    <property type="entry name" value="Vasodilator-stimulated phosphoprotein"/>
    <property type="match status" value="1"/>
</dbReference>
<dbReference type="PANTHER" id="PTHR23239:SF180">
    <property type="entry name" value="KERATIN, TYPE I CYTOSKELETAL 17"/>
    <property type="match status" value="1"/>
</dbReference>
<dbReference type="InterPro" id="IPR002957">
    <property type="entry name" value="Keratin_I"/>
</dbReference>
<dbReference type="PANTHER" id="PTHR23239">
    <property type="entry name" value="INTERMEDIATE FILAMENT"/>
    <property type="match status" value="1"/>
</dbReference>
<dbReference type="PRINTS" id="PR01248">
    <property type="entry name" value="TYPE1KERATIN"/>
</dbReference>
<dbReference type="AlphaFoldDB" id="A0A9D3TLK0"/>
<accession>A0A9D3TLK0</accession>
<dbReference type="Gene3D" id="1.20.5.170">
    <property type="match status" value="1"/>
</dbReference>
<dbReference type="SMART" id="SM01391">
    <property type="entry name" value="Filament"/>
    <property type="match status" value="1"/>
</dbReference>
<dbReference type="Proteomes" id="UP001046870">
    <property type="component" value="Chromosome 1"/>
</dbReference>
<evidence type="ECO:0000313" key="5">
    <source>
        <dbReference type="EMBL" id="KAG7492428.1"/>
    </source>
</evidence>
<keyword evidence="2 3" id="KW-0175">Coiled coil</keyword>
<feature type="coiled-coil region" evidence="3">
    <location>
        <begin position="188"/>
        <end position="222"/>
    </location>
</feature>
<evidence type="ECO:0000256" key="1">
    <source>
        <dbReference type="ARBA" id="ARBA00022754"/>
    </source>
</evidence>
<dbReference type="Pfam" id="PF00038">
    <property type="entry name" value="Filament"/>
    <property type="match status" value="1"/>
</dbReference>